<sequence>MLKHLPELRAWATSLFTTNIEPRINPGSVMELLCNLSIYQYTTGLNYSNSLQQTEGTVTIFYKGINVSGLYESNASELHRNIPNMEDNTEDSLKGTSALANQIAHFCTGNDLFT</sequence>
<comment type="caution">
    <text evidence="1">The sequence shown here is derived from an EMBL/GenBank/DDBJ whole genome shotgun (WGS) entry which is preliminary data.</text>
</comment>
<name>A0A484C0B3_PERFV</name>
<evidence type="ECO:0000313" key="2">
    <source>
        <dbReference type="Proteomes" id="UP000295070"/>
    </source>
</evidence>
<gene>
    <name evidence="1" type="ORF">EPR50_G00223010</name>
</gene>
<organism evidence="1 2">
    <name type="scientific">Perca flavescens</name>
    <name type="common">American yellow perch</name>
    <name type="synonym">Morone flavescens</name>
    <dbReference type="NCBI Taxonomy" id="8167"/>
    <lineage>
        <taxon>Eukaryota</taxon>
        <taxon>Metazoa</taxon>
        <taxon>Chordata</taxon>
        <taxon>Craniata</taxon>
        <taxon>Vertebrata</taxon>
        <taxon>Euteleostomi</taxon>
        <taxon>Actinopterygii</taxon>
        <taxon>Neopterygii</taxon>
        <taxon>Teleostei</taxon>
        <taxon>Neoteleostei</taxon>
        <taxon>Acanthomorphata</taxon>
        <taxon>Eupercaria</taxon>
        <taxon>Perciformes</taxon>
        <taxon>Percoidei</taxon>
        <taxon>Percidae</taxon>
        <taxon>Percinae</taxon>
        <taxon>Perca</taxon>
    </lineage>
</organism>
<proteinExistence type="predicted"/>
<dbReference type="Proteomes" id="UP000295070">
    <property type="component" value="Chromosome 22"/>
</dbReference>
<evidence type="ECO:0000313" key="1">
    <source>
        <dbReference type="EMBL" id="TDG97118.1"/>
    </source>
</evidence>
<accession>A0A484C0B3</accession>
<protein>
    <submittedName>
        <fullName evidence="1">Uncharacterized protein</fullName>
    </submittedName>
</protein>
<reference evidence="1 2" key="1">
    <citation type="submission" date="2019-01" db="EMBL/GenBank/DDBJ databases">
        <title>A chromosome-scale genome assembly of the yellow perch, Perca flavescens.</title>
        <authorList>
            <person name="Feron R."/>
            <person name="Morvezen R."/>
            <person name="Bestin A."/>
            <person name="Haffray P."/>
            <person name="Klopp C."/>
            <person name="Zahm M."/>
            <person name="Cabau C."/>
            <person name="Roques C."/>
            <person name="Donnadieu C."/>
            <person name="Bouchez O."/>
            <person name="Christie M."/>
            <person name="Larson W."/>
            <person name="Guiguen Y."/>
        </authorList>
    </citation>
    <scope>NUCLEOTIDE SEQUENCE [LARGE SCALE GENOMIC DNA]</scope>
    <source>
        <strain evidence="1">YP-PL-M2</strain>
        <tissue evidence="1">Blood</tissue>
    </source>
</reference>
<dbReference type="AlphaFoldDB" id="A0A484C0B3"/>
<keyword evidence="2" id="KW-1185">Reference proteome</keyword>
<dbReference type="EMBL" id="SCKG01000022">
    <property type="protein sequence ID" value="TDG97118.1"/>
    <property type="molecule type" value="Genomic_DNA"/>
</dbReference>